<evidence type="ECO:0000259" key="18">
    <source>
        <dbReference type="Pfam" id="PF02665"/>
    </source>
</evidence>
<protein>
    <recommendedName>
        <fullName evidence="2">nitrate reductase (quinone)</fullName>
        <ecNumber evidence="2">1.7.5.1</ecNumber>
    </recommendedName>
</protein>
<dbReference type="GO" id="GO:0005886">
    <property type="term" value="C:plasma membrane"/>
    <property type="evidence" value="ECO:0007669"/>
    <property type="project" value="UniProtKB-SubCell"/>
</dbReference>
<evidence type="ECO:0000256" key="9">
    <source>
        <dbReference type="ARBA" id="ARBA00022989"/>
    </source>
</evidence>
<dbReference type="FunFam" id="1.20.950.20:FF:000001">
    <property type="entry name" value="Respiratory nitrate reductase subunit gamma"/>
    <property type="match status" value="1"/>
</dbReference>
<gene>
    <name evidence="19" type="ORF">DSYM_28000</name>
</gene>
<evidence type="ECO:0000256" key="12">
    <source>
        <dbReference type="ARBA" id="ARBA00023063"/>
    </source>
</evidence>
<feature type="binding site" description="axial binding residue" evidence="16">
    <location>
        <position position="208"/>
    </location>
    <ligand>
        <name>heme b</name>
        <dbReference type="ChEBI" id="CHEBI:60344"/>
        <label>1</label>
    </ligand>
    <ligandPart>
        <name>Fe</name>
        <dbReference type="ChEBI" id="CHEBI:18248"/>
    </ligandPart>
</feature>
<evidence type="ECO:0000256" key="5">
    <source>
        <dbReference type="ARBA" id="ARBA00022617"/>
    </source>
</evidence>
<dbReference type="GO" id="GO:0046872">
    <property type="term" value="F:metal ion binding"/>
    <property type="evidence" value="ECO:0007669"/>
    <property type="project" value="UniProtKB-KW"/>
</dbReference>
<organism evidence="19 20">
    <name type="scientific">Candidatus Desulfobacillus denitrificans</name>
    <dbReference type="NCBI Taxonomy" id="2608985"/>
    <lineage>
        <taxon>Bacteria</taxon>
        <taxon>Pseudomonadati</taxon>
        <taxon>Pseudomonadota</taxon>
        <taxon>Betaproteobacteria</taxon>
        <taxon>Candidatus Desulfobacillus</taxon>
    </lineage>
</organism>
<evidence type="ECO:0000256" key="11">
    <source>
        <dbReference type="ARBA" id="ARBA00023004"/>
    </source>
</evidence>
<keyword evidence="11 16" id="KW-0408">Iron</keyword>
<keyword evidence="5 16" id="KW-0349">Heme</keyword>
<evidence type="ECO:0000256" key="15">
    <source>
        <dbReference type="ARBA" id="ARBA00063882"/>
    </source>
</evidence>
<evidence type="ECO:0000256" key="14">
    <source>
        <dbReference type="ARBA" id="ARBA00048294"/>
    </source>
</evidence>
<dbReference type="GO" id="GO:0009325">
    <property type="term" value="C:nitrate reductase complex"/>
    <property type="evidence" value="ECO:0007669"/>
    <property type="project" value="InterPro"/>
</dbReference>
<evidence type="ECO:0000256" key="8">
    <source>
        <dbReference type="ARBA" id="ARBA00022982"/>
    </source>
</evidence>
<evidence type="ECO:0000313" key="20">
    <source>
        <dbReference type="Proteomes" id="UP000662914"/>
    </source>
</evidence>
<evidence type="ECO:0000256" key="2">
    <source>
        <dbReference type="ARBA" id="ARBA00012500"/>
    </source>
</evidence>
<dbReference type="InterPro" id="IPR023234">
    <property type="entry name" value="NarG-like_domain"/>
</dbReference>
<dbReference type="Gene3D" id="1.20.950.20">
    <property type="entry name" value="Transmembrane di-heme cytochromes, Chain C"/>
    <property type="match status" value="1"/>
</dbReference>
<feature type="transmembrane region" description="Helical" evidence="17">
    <location>
        <begin position="89"/>
        <end position="111"/>
    </location>
</feature>
<keyword evidence="6 17" id="KW-0812">Transmembrane</keyword>
<dbReference type="AlphaFoldDB" id="A0A809S777"/>
<dbReference type="GO" id="GO:0042128">
    <property type="term" value="P:nitrate assimilation"/>
    <property type="evidence" value="ECO:0007669"/>
    <property type="project" value="UniProtKB-KW"/>
</dbReference>
<feature type="transmembrane region" description="Helical" evidence="17">
    <location>
        <begin position="191"/>
        <end position="218"/>
    </location>
</feature>
<dbReference type="PANTHER" id="PTHR30598">
    <property type="entry name" value="NITRATE REDUCTASE PRIVATE CHAPERONE, REDOX ENZYME MATURATION PROTEIN REMP FAMILY"/>
    <property type="match status" value="1"/>
</dbReference>
<dbReference type="SUPFAM" id="SSF103501">
    <property type="entry name" value="Respiratory nitrate reductase 1 gamma chain"/>
    <property type="match status" value="1"/>
</dbReference>
<dbReference type="InterPro" id="IPR051936">
    <property type="entry name" value="Heme-iron_electron_transfer"/>
</dbReference>
<dbReference type="Pfam" id="PF02665">
    <property type="entry name" value="Nitrate_red_gam"/>
    <property type="match status" value="1"/>
</dbReference>
<feature type="domain" description="NarG-like" evidence="18">
    <location>
        <begin position="6"/>
        <end position="227"/>
    </location>
</feature>
<feature type="binding site" description="axial binding residue" evidence="16">
    <location>
        <position position="190"/>
    </location>
    <ligand>
        <name>heme b</name>
        <dbReference type="ChEBI" id="CHEBI:60344"/>
        <label>1</label>
    </ligand>
    <ligandPart>
        <name>Fe</name>
        <dbReference type="ChEBI" id="CHEBI:18248"/>
    </ligandPart>
</feature>
<dbReference type="GO" id="GO:0160182">
    <property type="term" value="F:nitrate reductase (quinone) activity"/>
    <property type="evidence" value="ECO:0007669"/>
    <property type="project" value="UniProtKB-EC"/>
</dbReference>
<feature type="binding site" description="axial binding residue" evidence="16">
    <location>
        <position position="56"/>
    </location>
    <ligand>
        <name>heme b</name>
        <dbReference type="ChEBI" id="CHEBI:60344"/>
        <label>1</label>
    </ligand>
    <ligandPart>
        <name>Fe</name>
        <dbReference type="ChEBI" id="CHEBI:18248"/>
    </ligandPart>
</feature>
<comment type="subcellular location">
    <subcellularLocation>
        <location evidence="1">Cell membrane</location>
        <topology evidence="1">Multi-pass membrane protein</topology>
    </subcellularLocation>
</comment>
<evidence type="ECO:0000256" key="3">
    <source>
        <dbReference type="ARBA" id="ARBA00022448"/>
    </source>
</evidence>
<keyword evidence="9 17" id="KW-1133">Transmembrane helix</keyword>
<comment type="catalytic activity">
    <reaction evidence="14">
        <text>nitrate + a quinol = a quinone + nitrite + H2O</text>
        <dbReference type="Rhea" id="RHEA:56144"/>
        <dbReference type="ChEBI" id="CHEBI:15377"/>
        <dbReference type="ChEBI" id="CHEBI:16301"/>
        <dbReference type="ChEBI" id="CHEBI:17632"/>
        <dbReference type="ChEBI" id="CHEBI:24646"/>
        <dbReference type="ChEBI" id="CHEBI:132124"/>
        <dbReference type="EC" id="1.7.5.1"/>
    </reaction>
</comment>
<dbReference type="Proteomes" id="UP000662914">
    <property type="component" value="Chromosome"/>
</dbReference>
<dbReference type="PANTHER" id="PTHR30598:SF3">
    <property type="entry name" value="RESPIRATORY NITRATE REDUCTASE 1 GAMMA CHAIN"/>
    <property type="match status" value="1"/>
</dbReference>
<keyword evidence="10" id="KW-0560">Oxidoreductase</keyword>
<sequence length="230" mass="25952">MDFLHNFIFGVYPYIATTVFLLGSWIRFDHEQYTWKSDSSQLLSKSGMRFASNFFHYGILGLFLGHVAGLLTPHAVFLALGVSDMAHQWLAIVAGTLFGGACLLGAVVLWLRRLANTRVRAASRWMDINILGWLALTAAAGLFTIPFSIQHANAGNAETMIRLANWVQSILYLHPDPSLVKEVDPAYKFHMFLGMSVFLFFPFTRLVHIWSAPFGYLARAYQIVRAKRVH</sequence>
<proteinExistence type="predicted"/>
<evidence type="ECO:0000256" key="13">
    <source>
        <dbReference type="ARBA" id="ARBA00023136"/>
    </source>
</evidence>
<dbReference type="InterPro" id="IPR003816">
    <property type="entry name" value="Nitrate_red_gam"/>
</dbReference>
<dbReference type="EMBL" id="AP021857">
    <property type="protein sequence ID" value="BBO22101.1"/>
    <property type="molecule type" value="Genomic_DNA"/>
</dbReference>
<feature type="transmembrane region" description="Helical" evidence="17">
    <location>
        <begin position="6"/>
        <end position="26"/>
    </location>
</feature>
<comment type="subunit">
    <text evidence="15">Dimer of heterotrimers each composed of an alpha, a beta and a gamma chain. Alpha and beta are catalytic chains; gamma chains are involved in binding the enzyme complex to the cytoplasmic membrane.</text>
</comment>
<keyword evidence="12" id="KW-0534">Nitrate assimilation</keyword>
<evidence type="ECO:0000313" key="19">
    <source>
        <dbReference type="EMBL" id="BBO22101.1"/>
    </source>
</evidence>
<dbReference type="GO" id="GO:0020037">
    <property type="term" value="F:heme binding"/>
    <property type="evidence" value="ECO:0007669"/>
    <property type="project" value="TreeGrafter"/>
</dbReference>
<evidence type="ECO:0000256" key="1">
    <source>
        <dbReference type="ARBA" id="ARBA00004651"/>
    </source>
</evidence>
<dbReference type="EC" id="1.7.5.1" evidence="2"/>
<accession>A0A809S777</accession>
<feature type="transmembrane region" description="Helical" evidence="17">
    <location>
        <begin position="54"/>
        <end position="77"/>
    </location>
</feature>
<dbReference type="InterPro" id="IPR036197">
    <property type="entry name" value="NarG-like_sf"/>
</dbReference>
<feature type="transmembrane region" description="Helical" evidence="17">
    <location>
        <begin position="131"/>
        <end position="149"/>
    </location>
</feature>
<evidence type="ECO:0000256" key="7">
    <source>
        <dbReference type="ARBA" id="ARBA00022723"/>
    </source>
</evidence>
<keyword evidence="4" id="KW-1003">Cell membrane</keyword>
<dbReference type="GO" id="GO:0019645">
    <property type="term" value="P:anaerobic electron transport chain"/>
    <property type="evidence" value="ECO:0007669"/>
    <property type="project" value="TreeGrafter"/>
</dbReference>
<feature type="binding site" description="axial binding residue" evidence="16">
    <location>
        <position position="66"/>
    </location>
    <ligand>
        <name>heme b</name>
        <dbReference type="ChEBI" id="CHEBI:60344"/>
        <label>2</label>
    </ligand>
    <ligandPart>
        <name>Fe</name>
        <dbReference type="ChEBI" id="CHEBI:18248"/>
    </ligandPart>
</feature>
<keyword evidence="8" id="KW-0249">Electron transport</keyword>
<keyword evidence="3" id="KW-0813">Transport</keyword>
<keyword evidence="7" id="KW-0479">Metal-binding</keyword>
<dbReference type="NCBIfam" id="TIGR00351">
    <property type="entry name" value="narI"/>
    <property type="match status" value="1"/>
</dbReference>
<evidence type="ECO:0000256" key="4">
    <source>
        <dbReference type="ARBA" id="ARBA00022475"/>
    </source>
</evidence>
<reference evidence="19" key="1">
    <citation type="journal article" name="DNA Res.">
        <title>The physiological potential of anammox bacteria as revealed by their core genome structure.</title>
        <authorList>
            <person name="Okubo T."/>
            <person name="Toyoda A."/>
            <person name="Fukuhara K."/>
            <person name="Uchiyama I."/>
            <person name="Harigaya Y."/>
            <person name="Kuroiwa M."/>
            <person name="Suzuki T."/>
            <person name="Murakami Y."/>
            <person name="Suwa Y."/>
            <person name="Takami H."/>
        </authorList>
    </citation>
    <scope>NUCLEOTIDE SEQUENCE</scope>
    <source>
        <strain evidence="19">317325-3</strain>
    </source>
</reference>
<keyword evidence="13 17" id="KW-0472">Membrane</keyword>
<evidence type="ECO:0000256" key="6">
    <source>
        <dbReference type="ARBA" id="ARBA00022692"/>
    </source>
</evidence>
<evidence type="ECO:0000256" key="10">
    <source>
        <dbReference type="ARBA" id="ARBA00023002"/>
    </source>
</evidence>
<dbReference type="KEGG" id="ddz:DSYM_28000"/>
<dbReference type="GO" id="GO:0009055">
    <property type="term" value="F:electron transfer activity"/>
    <property type="evidence" value="ECO:0007669"/>
    <property type="project" value="TreeGrafter"/>
</dbReference>
<evidence type="ECO:0000256" key="17">
    <source>
        <dbReference type="SAM" id="Phobius"/>
    </source>
</evidence>
<evidence type="ECO:0000256" key="16">
    <source>
        <dbReference type="PIRSR" id="PIRSR603816-1"/>
    </source>
</evidence>
<name>A0A809S777_9PROT</name>